<keyword evidence="1" id="KW-1133">Transmembrane helix</keyword>
<proteinExistence type="predicted"/>
<accession>A0A9D2G313</accession>
<dbReference type="Proteomes" id="UP000824102">
    <property type="component" value="Unassembled WGS sequence"/>
</dbReference>
<dbReference type="AlphaFoldDB" id="A0A9D2G313"/>
<sequence length="134" mass="14114">MRLNLCPPETVPGKAATCTENGLTDGEKCSVCGETLQEQEAIPALGHDFGEWTVTREPTHSAEGEEQRICSRCGEKETQAIPALEGLSGGETAGVAVGSTVGTMLLAYGVLALLFKKGIVTGAFFVKIFPFIKP</sequence>
<dbReference type="EMBL" id="DXBB01000018">
    <property type="protein sequence ID" value="HIZ72134.1"/>
    <property type="molecule type" value="Genomic_DNA"/>
</dbReference>
<evidence type="ECO:0000313" key="2">
    <source>
        <dbReference type="EMBL" id="HIZ72134.1"/>
    </source>
</evidence>
<evidence type="ECO:0000256" key="1">
    <source>
        <dbReference type="SAM" id="Phobius"/>
    </source>
</evidence>
<gene>
    <name evidence="2" type="ORF">H9964_00975</name>
</gene>
<keyword evidence="1" id="KW-0812">Transmembrane</keyword>
<keyword evidence="1" id="KW-0472">Membrane</keyword>
<reference evidence="2" key="1">
    <citation type="journal article" date="2021" name="PeerJ">
        <title>Extensive microbial diversity within the chicken gut microbiome revealed by metagenomics and culture.</title>
        <authorList>
            <person name="Gilroy R."/>
            <person name="Ravi A."/>
            <person name="Getino M."/>
            <person name="Pursley I."/>
            <person name="Horton D.L."/>
            <person name="Alikhan N.F."/>
            <person name="Baker D."/>
            <person name="Gharbi K."/>
            <person name="Hall N."/>
            <person name="Watson M."/>
            <person name="Adriaenssens E.M."/>
            <person name="Foster-Nyarko E."/>
            <person name="Jarju S."/>
            <person name="Secka A."/>
            <person name="Antonio M."/>
            <person name="Oren A."/>
            <person name="Chaudhuri R.R."/>
            <person name="La Ragione R."/>
            <person name="Hildebrand F."/>
            <person name="Pallen M.J."/>
        </authorList>
    </citation>
    <scope>NUCLEOTIDE SEQUENCE</scope>
    <source>
        <strain evidence="2">ChiW7-2402</strain>
    </source>
</reference>
<reference evidence="2" key="2">
    <citation type="submission" date="2021-04" db="EMBL/GenBank/DDBJ databases">
        <authorList>
            <person name="Gilroy R."/>
        </authorList>
    </citation>
    <scope>NUCLEOTIDE SEQUENCE</scope>
    <source>
        <strain evidence="2">ChiW7-2402</strain>
    </source>
</reference>
<organism evidence="2 3">
    <name type="scientific">Candidatus Gallimonas intestinavium</name>
    <dbReference type="NCBI Taxonomy" id="2838603"/>
    <lineage>
        <taxon>Bacteria</taxon>
        <taxon>Bacillati</taxon>
        <taxon>Bacillota</taxon>
        <taxon>Clostridia</taxon>
        <taxon>Candidatus Gallimonas</taxon>
    </lineage>
</organism>
<feature type="transmembrane region" description="Helical" evidence="1">
    <location>
        <begin position="93"/>
        <end position="115"/>
    </location>
</feature>
<protein>
    <submittedName>
        <fullName evidence="2">Uncharacterized protein</fullName>
    </submittedName>
</protein>
<comment type="caution">
    <text evidence="2">The sequence shown here is derived from an EMBL/GenBank/DDBJ whole genome shotgun (WGS) entry which is preliminary data.</text>
</comment>
<name>A0A9D2G313_9FIRM</name>
<evidence type="ECO:0000313" key="3">
    <source>
        <dbReference type="Proteomes" id="UP000824102"/>
    </source>
</evidence>